<dbReference type="InterPro" id="IPR000073">
    <property type="entry name" value="AB_hydrolase_1"/>
</dbReference>
<dbReference type="OrthoDB" id="408373at2759"/>
<name>A0A9D5BU76_9LILI</name>
<evidence type="ECO:0000313" key="4">
    <source>
        <dbReference type="EMBL" id="KAJ0960837.1"/>
    </source>
</evidence>
<comment type="caution">
    <text evidence="4">The sequence shown here is derived from an EMBL/GenBank/DDBJ whole genome shotgun (WGS) entry which is preliminary data.</text>
</comment>
<dbReference type="AlphaFoldDB" id="A0A9D5BU76"/>
<dbReference type="SUPFAM" id="SSF53474">
    <property type="entry name" value="alpha/beta-Hydrolases"/>
    <property type="match status" value="1"/>
</dbReference>
<proteinExistence type="inferred from homology"/>
<comment type="similarity">
    <text evidence="1">Belongs to the AB hydrolase superfamily.</text>
</comment>
<dbReference type="FunFam" id="3.40.50.1820:FF:000042">
    <property type="entry name" value="probable strigolactone esterase DAD2"/>
    <property type="match status" value="1"/>
</dbReference>
<evidence type="ECO:0000259" key="3">
    <source>
        <dbReference type="Pfam" id="PF00561"/>
    </source>
</evidence>
<sequence>MYEIPMSVAMNAKIIGSGEQTLVLSHGYGGSQNVWDDILPVLSKSYRVLLFDWSFSGAIEQPQQVFDALKHSSYTAFADDLISLADEMDLKGAVFIGHSMAGMIGCIASVKRPDIFSHLVLIGSSPRYLNEEDYEGGFNGDEVENILFNIESNFETWATNFASLVVGANNPISVEKFSKNLKRMRPEIALSVARIVFLSDLRDVLENVEVPCTIIQCSNDIVVPMSVAKYMQSKIKGKALVEIIETDGHFPQLTAHEMLINVLDRVLISTTQES</sequence>
<evidence type="ECO:0000256" key="2">
    <source>
        <dbReference type="ARBA" id="ARBA00022801"/>
    </source>
</evidence>
<dbReference type="PANTHER" id="PTHR43039">
    <property type="entry name" value="ESTERASE-RELATED"/>
    <property type="match status" value="1"/>
</dbReference>
<dbReference type="GO" id="GO:0016787">
    <property type="term" value="F:hydrolase activity"/>
    <property type="evidence" value="ECO:0007669"/>
    <property type="project" value="UniProtKB-KW"/>
</dbReference>
<dbReference type="InterPro" id="IPR029058">
    <property type="entry name" value="AB_hydrolase_fold"/>
</dbReference>
<evidence type="ECO:0000313" key="5">
    <source>
        <dbReference type="Proteomes" id="UP001085076"/>
    </source>
</evidence>
<organism evidence="4 5">
    <name type="scientific">Dioscorea zingiberensis</name>
    <dbReference type="NCBI Taxonomy" id="325984"/>
    <lineage>
        <taxon>Eukaryota</taxon>
        <taxon>Viridiplantae</taxon>
        <taxon>Streptophyta</taxon>
        <taxon>Embryophyta</taxon>
        <taxon>Tracheophyta</taxon>
        <taxon>Spermatophyta</taxon>
        <taxon>Magnoliopsida</taxon>
        <taxon>Liliopsida</taxon>
        <taxon>Dioscoreales</taxon>
        <taxon>Dioscoreaceae</taxon>
        <taxon>Dioscorea</taxon>
    </lineage>
</organism>
<gene>
    <name evidence="4" type="ORF">J5N97_001286</name>
</gene>
<dbReference type="Proteomes" id="UP001085076">
    <property type="component" value="Unassembled WGS sequence"/>
</dbReference>
<keyword evidence="2" id="KW-0378">Hydrolase</keyword>
<accession>A0A9D5BU76</accession>
<reference evidence="4 5" key="1">
    <citation type="journal article" date="2022" name="Hortic Res">
        <title>The genome of Dioscorea zingiberensis sheds light on the biosynthesis, origin and evolution of the medicinally important diosgenin saponins.</title>
        <authorList>
            <person name="Li Y."/>
            <person name="Tan C."/>
            <person name="Li Z."/>
            <person name="Guo J."/>
            <person name="Li S."/>
            <person name="Chen X."/>
            <person name="Wang C."/>
            <person name="Dai X."/>
            <person name="Yang H."/>
            <person name="Song W."/>
            <person name="Hou L."/>
            <person name="Xu J."/>
            <person name="Tong Z."/>
            <person name="Xu A."/>
            <person name="Yuan X."/>
            <person name="Wang W."/>
            <person name="Yang Q."/>
            <person name="Chen L."/>
            <person name="Sun Z."/>
            <person name="Wang K."/>
            <person name="Pan B."/>
            <person name="Chen J."/>
            <person name="Bao Y."/>
            <person name="Liu F."/>
            <person name="Qi X."/>
            <person name="Gang D.R."/>
            <person name="Wen J."/>
            <person name="Li J."/>
        </authorList>
    </citation>
    <scope>NUCLEOTIDE SEQUENCE [LARGE SCALE GENOMIC DNA]</scope>
    <source>
        <strain evidence="4">Dzin_1.0</strain>
    </source>
</reference>
<protein>
    <recommendedName>
        <fullName evidence="3">AB hydrolase-1 domain-containing protein</fullName>
    </recommendedName>
</protein>
<dbReference type="Pfam" id="PF00561">
    <property type="entry name" value="Abhydrolase_1"/>
    <property type="match status" value="1"/>
</dbReference>
<evidence type="ECO:0000256" key="1">
    <source>
        <dbReference type="ARBA" id="ARBA00008645"/>
    </source>
</evidence>
<feature type="domain" description="AB hydrolase-1" evidence="3">
    <location>
        <begin position="21"/>
        <end position="254"/>
    </location>
</feature>
<keyword evidence="5" id="KW-1185">Reference proteome</keyword>
<dbReference type="Gene3D" id="3.40.50.1820">
    <property type="entry name" value="alpha/beta hydrolase"/>
    <property type="match status" value="1"/>
</dbReference>
<dbReference type="EMBL" id="JAGGNH010000057">
    <property type="protein sequence ID" value="KAJ0960837.1"/>
    <property type="molecule type" value="Genomic_DNA"/>
</dbReference>